<organism evidence="2 3">
    <name type="scientific">Candidatus Cryptobacteroides intestinigallinarum</name>
    <dbReference type="NCBI Taxonomy" id="2840767"/>
    <lineage>
        <taxon>Bacteria</taxon>
        <taxon>Pseudomonadati</taxon>
        <taxon>Bacteroidota</taxon>
        <taxon>Bacteroidia</taxon>
        <taxon>Bacteroidales</taxon>
        <taxon>Candidatus Cryptobacteroides</taxon>
    </lineage>
</organism>
<feature type="domain" description="Inactive Receiver" evidence="1">
    <location>
        <begin position="283"/>
        <end position="351"/>
    </location>
</feature>
<dbReference type="Gene3D" id="3.40.50.2300">
    <property type="match status" value="1"/>
</dbReference>
<gene>
    <name evidence="2" type="ORF">IAC08_05325</name>
</gene>
<name>A0A9D9N080_9BACT</name>
<protein>
    <recommendedName>
        <fullName evidence="1">Inactive Receiver domain-containing protein</fullName>
    </recommendedName>
</protein>
<sequence>MHILIMDDKKTRQEQELGDGLLSELSSLDGVDLIYGFDYTQGCIASSDYGLLAFDRTFLKDRGWLDAVVDEALASSRYLVLFSDVISENMIFGSGRVVRMTSEDFYSAGTVSFLKSLSSAESQSSTESLSSEGALSASGQDLMFRLLYGRDWKVAIGLRERYLGWLEEADAHTSVSGHDVEEAAVHEASSAAGHDTAAGGKARRKVLVLHNGNLPGALLTGGVYGDVELCVAEAFHPESENSVENYDTFVHWRLGKEFMGDSGCGSGDSNGAGNRRQGSSEVAVYDAVVLPFSFSSYNCMEFTGLRTAMHIRLTPSWGHASVPVLFLSPFSLGEVGRMSPYGAFLLTPWVRVTDGTSPGKVCDVLREMIAGKASDENATIAGDDAVQEEYCRFLDKVTVEPPAMYDFPHSVSAGWTLMRWKEMLRWSDGKGPEISDDVFQGMLYFKYVLAASGKRPVFRNKYRKSPVIDGISGKKFVLIDPYAEKGWKEMLEAIIVKESGARLRCFGSFEYSGTDGVDTGLLERAELLDEIDRFLAEPEVAGADCYILDLKLCQGDEECQSEEMSGLEVVRRIKALNRASQVVVFTASDQVQNLKDTLEIMGIAGYAVKEDPADNFSRGESARLFVGFCSALQKAARLSYLKRYVSLLDSYAGRLGEDAGLLDDVVDLLLTDRPDLTLKMAVLDFLVFLENYLKDRYIVSDDGFLYRRRDHRMLAEFGDRIFFHSEKKDGYSNVVDVRFYDRDTDSDYGWSKARDSDLRDVLVPLHFQYGISEEDCRRIVLIKLVRNTMIAHGGGELPMTPDYLVQACDRVLFPMLEADMQSL</sequence>
<dbReference type="Proteomes" id="UP000823617">
    <property type="component" value="Unassembled WGS sequence"/>
</dbReference>
<dbReference type="InterPro" id="IPR054592">
    <property type="entry name" value="iREC"/>
</dbReference>
<accession>A0A9D9N080</accession>
<evidence type="ECO:0000313" key="3">
    <source>
        <dbReference type="Proteomes" id="UP000823617"/>
    </source>
</evidence>
<reference evidence="2" key="2">
    <citation type="journal article" date="2021" name="PeerJ">
        <title>Extensive microbial diversity within the chicken gut microbiome revealed by metagenomics and culture.</title>
        <authorList>
            <person name="Gilroy R."/>
            <person name="Ravi A."/>
            <person name="Getino M."/>
            <person name="Pursley I."/>
            <person name="Horton D.L."/>
            <person name="Alikhan N.F."/>
            <person name="Baker D."/>
            <person name="Gharbi K."/>
            <person name="Hall N."/>
            <person name="Watson M."/>
            <person name="Adriaenssens E.M."/>
            <person name="Foster-Nyarko E."/>
            <person name="Jarju S."/>
            <person name="Secka A."/>
            <person name="Antonio M."/>
            <person name="Oren A."/>
            <person name="Chaudhuri R.R."/>
            <person name="La Ragione R."/>
            <person name="Hildebrand F."/>
            <person name="Pallen M.J."/>
        </authorList>
    </citation>
    <scope>NUCLEOTIDE SEQUENCE</scope>
    <source>
        <strain evidence="2">B1-3475</strain>
    </source>
</reference>
<evidence type="ECO:0000313" key="2">
    <source>
        <dbReference type="EMBL" id="MBO8455807.1"/>
    </source>
</evidence>
<dbReference type="Pfam" id="PF22563">
    <property type="entry name" value="iREC"/>
    <property type="match status" value="1"/>
</dbReference>
<evidence type="ECO:0000259" key="1">
    <source>
        <dbReference type="Pfam" id="PF22563"/>
    </source>
</evidence>
<dbReference type="EMBL" id="JADIMK010000055">
    <property type="protein sequence ID" value="MBO8455807.1"/>
    <property type="molecule type" value="Genomic_DNA"/>
</dbReference>
<dbReference type="AlphaFoldDB" id="A0A9D9N080"/>
<comment type="caution">
    <text evidence="2">The sequence shown here is derived from an EMBL/GenBank/DDBJ whole genome shotgun (WGS) entry which is preliminary data.</text>
</comment>
<reference evidence="2" key="1">
    <citation type="submission" date="2020-10" db="EMBL/GenBank/DDBJ databases">
        <authorList>
            <person name="Gilroy R."/>
        </authorList>
    </citation>
    <scope>NUCLEOTIDE SEQUENCE</scope>
    <source>
        <strain evidence="2">B1-3475</strain>
    </source>
</reference>
<proteinExistence type="predicted"/>